<dbReference type="EMBL" id="PCXU01000030">
    <property type="protein sequence ID" value="PIR43266.1"/>
    <property type="molecule type" value="Genomic_DNA"/>
</dbReference>
<gene>
    <name evidence="1" type="ORF">COV24_03685</name>
</gene>
<comment type="caution">
    <text evidence="1">The sequence shown here is derived from an EMBL/GenBank/DDBJ whole genome shotgun (WGS) entry which is preliminary data.</text>
</comment>
<evidence type="ECO:0000313" key="2">
    <source>
        <dbReference type="Proteomes" id="UP000230214"/>
    </source>
</evidence>
<protein>
    <submittedName>
        <fullName evidence="1">Uncharacterized protein</fullName>
    </submittedName>
</protein>
<evidence type="ECO:0000313" key="1">
    <source>
        <dbReference type="EMBL" id="PIR43266.1"/>
    </source>
</evidence>
<sequence>MRNTLNVGISFILTIALLALLFLLLTTGYVSAQTTFPPCTDYLTIVAPNGTLCQVPPNYVLGTLSDVRIGGTYTGVFEAPIRNGVAEILPLTYVFCEWGCSFWVVAEPAKPQITGMVLNFRDWSEFGSLAWDWKIETTGDISGSFDISVTTNCNGSFLNHDGVMRWYPSKVYDGLVVGNYISTTLVLSPLVTQTFTVLQDGELLFEQQTNGPECVVDEPKEDTLLYLPVITRSPEPVFVIENTKALPLCHEFESEMLSAGSACKVEKGETLFTNSDVYVSDSGQFFEQDLHNSGQTTLEGPLYIWASWGASFVPQ</sequence>
<proteinExistence type="predicted"/>
<dbReference type="AlphaFoldDB" id="A0A2H0RA99"/>
<organism evidence="1 2">
    <name type="scientific">candidate division WWE3 bacterium CG10_big_fil_rev_8_21_14_0_10_32_10</name>
    <dbReference type="NCBI Taxonomy" id="1975090"/>
    <lineage>
        <taxon>Bacteria</taxon>
        <taxon>Katanobacteria</taxon>
    </lineage>
</organism>
<name>A0A2H0RA99_UNCKA</name>
<dbReference type="Proteomes" id="UP000230214">
    <property type="component" value="Unassembled WGS sequence"/>
</dbReference>
<reference evidence="1 2" key="1">
    <citation type="submission" date="2017-09" db="EMBL/GenBank/DDBJ databases">
        <title>Depth-based differentiation of microbial function through sediment-hosted aquifers and enrichment of novel symbionts in the deep terrestrial subsurface.</title>
        <authorList>
            <person name="Probst A.J."/>
            <person name="Ladd B."/>
            <person name="Jarett J.K."/>
            <person name="Geller-Mcgrath D.E."/>
            <person name="Sieber C.M."/>
            <person name="Emerson J.B."/>
            <person name="Anantharaman K."/>
            <person name="Thomas B.C."/>
            <person name="Malmstrom R."/>
            <person name="Stieglmeier M."/>
            <person name="Klingl A."/>
            <person name="Woyke T."/>
            <person name="Ryan C.M."/>
            <person name="Banfield J.F."/>
        </authorList>
    </citation>
    <scope>NUCLEOTIDE SEQUENCE [LARGE SCALE GENOMIC DNA]</scope>
    <source>
        <strain evidence="1">CG10_big_fil_rev_8_21_14_0_10_32_10</strain>
    </source>
</reference>
<accession>A0A2H0RA99</accession>